<organism evidence="1 2">
    <name type="scientific">Candidatus Wolfebacteria bacterium RIFCSPHIGHO2_01_FULL_48_22</name>
    <dbReference type="NCBI Taxonomy" id="1802555"/>
    <lineage>
        <taxon>Bacteria</taxon>
        <taxon>Candidatus Wolfeibacteriota</taxon>
    </lineage>
</organism>
<evidence type="ECO:0000313" key="2">
    <source>
        <dbReference type="Proteomes" id="UP000177029"/>
    </source>
</evidence>
<protein>
    <submittedName>
        <fullName evidence="1">Uncharacterized protein</fullName>
    </submittedName>
</protein>
<proteinExistence type="predicted"/>
<sequence length="99" mass="11589">MEQLRPLSHLTPDELLKNNPAVYRSSIVHHGGIREAFEKIGIKYEFPENYNWRAKVIPFLGELPDKDIAEIVDVTVHQIRSLRKKHGVERFRKNETNVD</sequence>
<gene>
    <name evidence="1" type="ORF">A2755_02140</name>
</gene>
<accession>A0A1F8DRF7</accession>
<reference evidence="1 2" key="1">
    <citation type="journal article" date="2016" name="Nat. Commun.">
        <title>Thousands of microbial genomes shed light on interconnected biogeochemical processes in an aquifer system.</title>
        <authorList>
            <person name="Anantharaman K."/>
            <person name="Brown C.T."/>
            <person name="Hug L.A."/>
            <person name="Sharon I."/>
            <person name="Castelle C.J."/>
            <person name="Probst A.J."/>
            <person name="Thomas B.C."/>
            <person name="Singh A."/>
            <person name="Wilkins M.J."/>
            <person name="Karaoz U."/>
            <person name="Brodie E.L."/>
            <person name="Williams K.H."/>
            <person name="Hubbard S.S."/>
            <person name="Banfield J.F."/>
        </authorList>
    </citation>
    <scope>NUCLEOTIDE SEQUENCE [LARGE SCALE GENOMIC DNA]</scope>
</reference>
<dbReference type="Proteomes" id="UP000177029">
    <property type="component" value="Unassembled WGS sequence"/>
</dbReference>
<dbReference type="EMBL" id="MGIP01000011">
    <property type="protein sequence ID" value="OGM91184.1"/>
    <property type="molecule type" value="Genomic_DNA"/>
</dbReference>
<evidence type="ECO:0000313" key="1">
    <source>
        <dbReference type="EMBL" id="OGM91184.1"/>
    </source>
</evidence>
<dbReference type="STRING" id="1802555.A2755_02140"/>
<comment type="caution">
    <text evidence="1">The sequence shown here is derived from an EMBL/GenBank/DDBJ whole genome shotgun (WGS) entry which is preliminary data.</text>
</comment>
<dbReference type="AlphaFoldDB" id="A0A1F8DRF7"/>
<name>A0A1F8DRF7_9BACT</name>